<dbReference type="InterPro" id="IPR050660">
    <property type="entry name" value="NEK_Ser/Thr_kinase"/>
</dbReference>
<keyword evidence="7" id="KW-0472">Membrane</keyword>
<evidence type="ECO:0000313" key="10">
    <source>
        <dbReference type="Proteomes" id="UP001500908"/>
    </source>
</evidence>
<feature type="region of interest" description="Disordered" evidence="6">
    <location>
        <begin position="253"/>
        <end position="289"/>
    </location>
</feature>
<keyword evidence="7" id="KW-0812">Transmembrane</keyword>
<proteinExistence type="predicted"/>
<evidence type="ECO:0000256" key="1">
    <source>
        <dbReference type="ARBA" id="ARBA00012513"/>
    </source>
</evidence>
<dbReference type="Gene3D" id="1.10.510.10">
    <property type="entry name" value="Transferase(Phosphotransferase) domain 1"/>
    <property type="match status" value="1"/>
</dbReference>
<feature type="transmembrane region" description="Helical" evidence="7">
    <location>
        <begin position="295"/>
        <end position="318"/>
    </location>
</feature>
<evidence type="ECO:0000259" key="8">
    <source>
        <dbReference type="PROSITE" id="PS50011"/>
    </source>
</evidence>
<keyword evidence="3" id="KW-0547">Nucleotide-binding</keyword>
<dbReference type="Gene3D" id="3.40.30.10">
    <property type="entry name" value="Glutaredoxin"/>
    <property type="match status" value="1"/>
</dbReference>
<keyword evidence="5" id="KW-0067">ATP-binding</keyword>
<dbReference type="SUPFAM" id="SSF52833">
    <property type="entry name" value="Thioredoxin-like"/>
    <property type="match status" value="2"/>
</dbReference>
<dbReference type="SUPFAM" id="SSF56112">
    <property type="entry name" value="Protein kinase-like (PK-like)"/>
    <property type="match status" value="1"/>
</dbReference>
<dbReference type="PANTHER" id="PTHR43671:SF13">
    <property type="entry name" value="SERINE_THREONINE-PROTEIN KINASE NEK2"/>
    <property type="match status" value="1"/>
</dbReference>
<gene>
    <name evidence="9" type="ORF">GCM10022402_46500</name>
</gene>
<name>A0ABP7GEQ7_9ACTN</name>
<comment type="caution">
    <text evidence="9">The sequence shown here is derived from an EMBL/GenBank/DDBJ whole genome shotgun (WGS) entry which is preliminary data.</text>
</comment>
<keyword evidence="4" id="KW-0418">Kinase</keyword>
<dbReference type="InterPro" id="IPR036249">
    <property type="entry name" value="Thioredoxin-like_sf"/>
</dbReference>
<evidence type="ECO:0000256" key="2">
    <source>
        <dbReference type="ARBA" id="ARBA00022679"/>
    </source>
</evidence>
<dbReference type="PANTHER" id="PTHR43671">
    <property type="entry name" value="SERINE/THREONINE-PROTEIN KINASE NEK"/>
    <property type="match status" value="1"/>
</dbReference>
<evidence type="ECO:0000256" key="5">
    <source>
        <dbReference type="ARBA" id="ARBA00022840"/>
    </source>
</evidence>
<feature type="domain" description="Protein kinase" evidence="8">
    <location>
        <begin position="1"/>
        <end position="253"/>
    </location>
</feature>
<dbReference type="InterPro" id="IPR012336">
    <property type="entry name" value="Thioredoxin-like_fold"/>
</dbReference>
<feature type="compositionally biased region" description="Low complexity" evidence="6">
    <location>
        <begin position="339"/>
        <end position="351"/>
    </location>
</feature>
<keyword evidence="7" id="KW-1133">Transmembrane helix</keyword>
<dbReference type="EMBL" id="BAABDD010000040">
    <property type="protein sequence ID" value="GAA3763875.1"/>
    <property type="molecule type" value="Genomic_DNA"/>
</dbReference>
<evidence type="ECO:0000256" key="4">
    <source>
        <dbReference type="ARBA" id="ARBA00022777"/>
    </source>
</evidence>
<keyword evidence="10" id="KW-1185">Reference proteome</keyword>
<evidence type="ECO:0000313" key="9">
    <source>
        <dbReference type="EMBL" id="GAA3763875.1"/>
    </source>
</evidence>
<dbReference type="PROSITE" id="PS50011">
    <property type="entry name" value="PROTEIN_KINASE_DOM"/>
    <property type="match status" value="1"/>
</dbReference>
<dbReference type="Pfam" id="PF13462">
    <property type="entry name" value="Thioredoxin_4"/>
    <property type="match status" value="1"/>
</dbReference>
<feature type="region of interest" description="Disordered" evidence="6">
    <location>
        <begin position="325"/>
        <end position="358"/>
    </location>
</feature>
<dbReference type="SMART" id="SM00220">
    <property type="entry name" value="S_TKc"/>
    <property type="match status" value="1"/>
</dbReference>
<feature type="compositionally biased region" description="Low complexity" evidence="6">
    <location>
        <begin position="261"/>
        <end position="278"/>
    </location>
</feature>
<dbReference type="Proteomes" id="UP001500908">
    <property type="component" value="Unassembled WGS sequence"/>
</dbReference>
<dbReference type="CDD" id="cd02972">
    <property type="entry name" value="DsbA_family"/>
    <property type="match status" value="1"/>
</dbReference>
<dbReference type="InterPro" id="IPR011009">
    <property type="entry name" value="Kinase-like_dom_sf"/>
</dbReference>
<evidence type="ECO:0000256" key="7">
    <source>
        <dbReference type="SAM" id="Phobius"/>
    </source>
</evidence>
<dbReference type="EC" id="2.7.11.1" evidence="1"/>
<reference evidence="10" key="1">
    <citation type="journal article" date="2019" name="Int. J. Syst. Evol. Microbiol.">
        <title>The Global Catalogue of Microorganisms (GCM) 10K type strain sequencing project: providing services to taxonomists for standard genome sequencing and annotation.</title>
        <authorList>
            <consortium name="The Broad Institute Genomics Platform"/>
            <consortium name="The Broad Institute Genome Sequencing Center for Infectious Disease"/>
            <person name="Wu L."/>
            <person name="Ma J."/>
        </authorList>
    </citation>
    <scope>NUCLEOTIDE SEQUENCE [LARGE SCALE GENOMIC DNA]</scope>
    <source>
        <strain evidence="10">JCM 17137</strain>
    </source>
</reference>
<evidence type="ECO:0000256" key="3">
    <source>
        <dbReference type="ARBA" id="ARBA00022741"/>
    </source>
</evidence>
<dbReference type="InterPro" id="IPR000719">
    <property type="entry name" value="Prot_kinase_dom"/>
</dbReference>
<sequence>MTLAEGNETVTVQLLGADALAEQSRFTEVSQRWYTQAELLRSITHPGVARVREHFVGAPPHPQDQAPATSEHVLYLVTSNVEGVEPHAAVSGHDPRAALPYLEQAAGVLDWLHSGAATPSGQPVLHGEISPSALVIGSEGYVVLTAFGMGAVAAAGATTRPYAAPGYAAPETAGGLASPAADRYAFGALTYAVLSGEAPPAHPEELRARMAALPAVAHVDPQRRERLLAMVSPDPSQRPPALEWIQLLSAPTAPAAPPAAPAGTSGAPPSPGSRGQPAAVPPPYTPARSRSTAPLVIGAAILVTLALVVAAGASLMLARDREGAVAAPPDSSQPSALRSSPVPSTPADPDSAPSPPATVDLDQVVQNDGSVVIAQQRDEAPVVELYVDFQCPYCAQFHATSNDTLLELAAQGEAIVHVRPVSIFAGRPAPTSTNSLLGGAAARAAAEHGKFIAYYDTLFANQPAEGTAALSVDQLKQWGSEVGIDDPAFAERIDTENAAVEQFVGQYYPELVQLAQRELSEAELASITLQQLMSWGGENGVDASFLDGTYTGQLLAATTGAYERYSGQHALQGTPSVYINGALQANSIDIYAPEQLRAAIEAAEPGEVTTQPQ</sequence>
<accession>A0ABP7GEQ7</accession>
<organism evidence="9 10">
    <name type="scientific">Salinactinospora qingdaonensis</name>
    <dbReference type="NCBI Taxonomy" id="702744"/>
    <lineage>
        <taxon>Bacteria</taxon>
        <taxon>Bacillati</taxon>
        <taxon>Actinomycetota</taxon>
        <taxon>Actinomycetes</taxon>
        <taxon>Streptosporangiales</taxon>
        <taxon>Nocardiopsidaceae</taxon>
        <taxon>Salinactinospora</taxon>
    </lineage>
</organism>
<protein>
    <recommendedName>
        <fullName evidence="1">non-specific serine/threonine protein kinase</fullName>
        <ecNumber evidence="1">2.7.11.1</ecNumber>
    </recommendedName>
</protein>
<keyword evidence="2" id="KW-0808">Transferase</keyword>
<evidence type="ECO:0000256" key="6">
    <source>
        <dbReference type="SAM" id="MobiDB-lite"/>
    </source>
</evidence>